<dbReference type="GO" id="GO:0071541">
    <property type="term" value="C:eukaryotic translation initiation factor 3 complex, eIF3m"/>
    <property type="evidence" value="ECO:0007669"/>
    <property type="project" value="TreeGrafter"/>
</dbReference>
<proteinExistence type="inferred from homology"/>
<evidence type="ECO:0000256" key="2">
    <source>
        <dbReference type="ARBA" id="ARBA00022540"/>
    </source>
</evidence>
<evidence type="ECO:0000313" key="7">
    <source>
        <dbReference type="Proteomes" id="UP001187531"/>
    </source>
</evidence>
<dbReference type="PANTHER" id="PTHR10540:SF6">
    <property type="entry name" value="EUKARYOTIC TRANSLATION INITIATION FACTOR 3 SUBUNIT F"/>
    <property type="match status" value="1"/>
</dbReference>
<comment type="caution">
    <text evidence="6">The sequence shown here is derived from an EMBL/GenBank/DDBJ whole genome shotgun (WGS) entry which is preliminary data.</text>
</comment>
<dbReference type="HAMAP" id="MF_03005">
    <property type="entry name" value="eIF3f"/>
    <property type="match status" value="1"/>
</dbReference>
<comment type="similarity">
    <text evidence="4">Belongs to the eIF-3 subunit F family.</text>
</comment>
<dbReference type="InterPro" id="IPR000555">
    <property type="entry name" value="JAMM/MPN+_dom"/>
</dbReference>
<dbReference type="InterPro" id="IPR027531">
    <property type="entry name" value="eIF3f"/>
</dbReference>
<accession>A0AA88HDP1</accession>
<keyword evidence="2 4" id="KW-0396">Initiation factor</keyword>
<evidence type="ECO:0000256" key="1">
    <source>
        <dbReference type="ARBA" id="ARBA00022490"/>
    </source>
</evidence>
<keyword evidence="7" id="KW-1185">Reference proteome</keyword>
<dbReference type="CDD" id="cd08064">
    <property type="entry name" value="MPN_eIF3f"/>
    <property type="match status" value="1"/>
</dbReference>
<keyword evidence="3 4" id="KW-0648">Protein biosynthesis</keyword>
<dbReference type="GO" id="GO:0003743">
    <property type="term" value="F:translation initiation factor activity"/>
    <property type="evidence" value="ECO:0007669"/>
    <property type="project" value="UniProtKB-UniRule"/>
</dbReference>
<dbReference type="GO" id="GO:0008237">
    <property type="term" value="F:metallopeptidase activity"/>
    <property type="evidence" value="ECO:0007669"/>
    <property type="project" value="InterPro"/>
</dbReference>
<dbReference type="InterPro" id="IPR037518">
    <property type="entry name" value="MPN"/>
</dbReference>
<comment type="function">
    <text evidence="4">Component of the eukaryotic translation initiation factor 3 (eIF-3) complex, which is involved in protein synthesis of a specialized repertoire of mRNAs and, together with other initiation factors, stimulates binding of mRNA and methionyl-tRNAi to the 40S ribosome. The eIF-3 complex specifically targets and initiates translation of a subset of mRNAs involved in cell proliferation.</text>
</comment>
<evidence type="ECO:0000256" key="4">
    <source>
        <dbReference type="HAMAP-Rule" id="MF_03005"/>
    </source>
</evidence>
<organism evidence="6 7">
    <name type="scientific">Artemia franciscana</name>
    <name type="common">Brine shrimp</name>
    <name type="synonym">Artemia sanfranciscana</name>
    <dbReference type="NCBI Taxonomy" id="6661"/>
    <lineage>
        <taxon>Eukaryota</taxon>
        <taxon>Metazoa</taxon>
        <taxon>Ecdysozoa</taxon>
        <taxon>Arthropoda</taxon>
        <taxon>Crustacea</taxon>
        <taxon>Branchiopoda</taxon>
        <taxon>Anostraca</taxon>
        <taxon>Artemiidae</taxon>
        <taxon>Artemia</taxon>
    </lineage>
</organism>
<dbReference type="AlphaFoldDB" id="A0AA88HDP1"/>
<dbReference type="Gene3D" id="3.40.140.10">
    <property type="entry name" value="Cytidine Deaminase, domain 2"/>
    <property type="match status" value="1"/>
</dbReference>
<dbReference type="Pfam" id="PF01398">
    <property type="entry name" value="JAB"/>
    <property type="match status" value="1"/>
</dbReference>
<gene>
    <name evidence="6" type="ORF">QYM36_013697</name>
</gene>
<sequence length="273" mass="30310">MALYYKVKVHPVVLMQIVDSYERRALDNQRIIGTLLGTIDKDVVEVTSCFHVPHSESEDQVSLEMEFAKGMHELHKKVNSSEVIVGWWATGREVKSQSTPIHEYYALQCSNPIHLVVDTSLTRDRMDIEAFASVPVGVVGKTMGLMFTKIPVDIACTNAETVGLVALEATKHTQRRQAIQPELLTVAESVNGLLAKSNAALQFVDEAMKSYPDPALGRHLLGLVNSIPKMNSDSFDSLQNDNIKDLLAIMYLAQLTKSQLNINEKLAMISMQT</sequence>
<comment type="subcellular location">
    <subcellularLocation>
        <location evidence="4">Cytoplasm</location>
    </subcellularLocation>
</comment>
<dbReference type="SMART" id="SM00232">
    <property type="entry name" value="JAB_MPN"/>
    <property type="match status" value="1"/>
</dbReference>
<protein>
    <recommendedName>
        <fullName evidence="4">Eukaryotic translation initiation factor 3 subunit F</fullName>
        <shortName evidence="4">eIF3f</shortName>
    </recommendedName>
    <alternativeName>
        <fullName evidence="4">Eukaryotic translation initiation factor 3 subunit 5</fullName>
    </alternativeName>
</protein>
<dbReference type="PROSITE" id="PS50249">
    <property type="entry name" value="MPN"/>
    <property type="match status" value="1"/>
</dbReference>
<dbReference type="PANTHER" id="PTHR10540">
    <property type="entry name" value="EUKARYOTIC TRANSLATION INITIATION FACTOR 3 SUBUNIT F-RELATED"/>
    <property type="match status" value="1"/>
</dbReference>
<evidence type="ECO:0000313" key="6">
    <source>
        <dbReference type="EMBL" id="KAK2710110.1"/>
    </source>
</evidence>
<dbReference type="GO" id="GO:0031369">
    <property type="term" value="F:translation initiation factor binding"/>
    <property type="evidence" value="ECO:0007669"/>
    <property type="project" value="InterPro"/>
</dbReference>
<reference evidence="6" key="1">
    <citation type="submission" date="2023-07" db="EMBL/GenBank/DDBJ databases">
        <title>Chromosome-level genome assembly of Artemia franciscana.</title>
        <authorList>
            <person name="Jo E."/>
        </authorList>
    </citation>
    <scope>NUCLEOTIDE SEQUENCE</scope>
    <source>
        <tissue evidence="6">Whole body</tissue>
    </source>
</reference>
<name>A0AA88HDP1_ARTSF</name>
<dbReference type="EMBL" id="JAVRJZ010000017">
    <property type="protein sequence ID" value="KAK2710110.1"/>
    <property type="molecule type" value="Genomic_DNA"/>
</dbReference>
<comment type="subunit">
    <text evidence="4">Component of the eukaryotic translation initiation factor 3 (eIF-3) complex.</text>
</comment>
<dbReference type="InterPro" id="IPR024969">
    <property type="entry name" value="EIF3F/CSN6-like_C"/>
</dbReference>
<dbReference type="Pfam" id="PF13012">
    <property type="entry name" value="MitMem_reg"/>
    <property type="match status" value="1"/>
</dbReference>
<dbReference type="GO" id="GO:0016282">
    <property type="term" value="C:eukaryotic 43S preinitiation complex"/>
    <property type="evidence" value="ECO:0007669"/>
    <property type="project" value="UniProtKB-UniRule"/>
</dbReference>
<feature type="domain" description="MPN" evidence="5">
    <location>
        <begin position="7"/>
        <end position="137"/>
    </location>
</feature>
<dbReference type="GO" id="GO:0033290">
    <property type="term" value="C:eukaryotic 48S preinitiation complex"/>
    <property type="evidence" value="ECO:0007669"/>
    <property type="project" value="UniProtKB-UniRule"/>
</dbReference>
<dbReference type="Proteomes" id="UP001187531">
    <property type="component" value="Unassembled WGS sequence"/>
</dbReference>
<keyword evidence="1 4" id="KW-0963">Cytoplasm</keyword>
<dbReference type="GO" id="GO:0001732">
    <property type="term" value="P:formation of cytoplasmic translation initiation complex"/>
    <property type="evidence" value="ECO:0007669"/>
    <property type="project" value="UniProtKB-UniRule"/>
</dbReference>
<evidence type="ECO:0000259" key="5">
    <source>
        <dbReference type="PROSITE" id="PS50249"/>
    </source>
</evidence>
<evidence type="ECO:0000256" key="3">
    <source>
        <dbReference type="ARBA" id="ARBA00022917"/>
    </source>
</evidence>